<protein>
    <recommendedName>
        <fullName evidence="3">Tetratricopeptide repeat protein</fullName>
    </recommendedName>
</protein>
<evidence type="ECO:0000313" key="1">
    <source>
        <dbReference type="EMBL" id="RKN47698.1"/>
    </source>
</evidence>
<dbReference type="SUPFAM" id="SSF48452">
    <property type="entry name" value="TPR-like"/>
    <property type="match status" value="1"/>
</dbReference>
<dbReference type="Gene3D" id="1.25.40.10">
    <property type="entry name" value="Tetratricopeptide repeat domain"/>
    <property type="match status" value="1"/>
</dbReference>
<sequence length="140" mass="15478">MMDLDNPVLVLCQEGMRAEAEGRPADARASFERAWARRTDDYDACVAAHYLARHQDRSEEVLRWNQEALRHAEAVGDGRVAALYPSLHVSVALAHERLGETLAARAAFERAAEHVEALPTDAYGEQLRTAVSAGLRRLDG</sequence>
<gene>
    <name evidence="1" type="ORF">D7223_13175</name>
</gene>
<dbReference type="AlphaFoldDB" id="A0A3A9ZH67"/>
<keyword evidence="2" id="KW-1185">Reference proteome</keyword>
<evidence type="ECO:0008006" key="3">
    <source>
        <dbReference type="Google" id="ProtNLM"/>
    </source>
</evidence>
<dbReference type="Proteomes" id="UP000281726">
    <property type="component" value="Unassembled WGS sequence"/>
</dbReference>
<proteinExistence type="predicted"/>
<dbReference type="EMBL" id="RBAK01000004">
    <property type="protein sequence ID" value="RKN47698.1"/>
    <property type="molecule type" value="Genomic_DNA"/>
</dbReference>
<dbReference type="OrthoDB" id="8450665at2"/>
<name>A0A3A9ZH67_9ACTN</name>
<organism evidence="1 2">
    <name type="scientific">Micromonospora endolithica</name>
    <dbReference type="NCBI Taxonomy" id="230091"/>
    <lineage>
        <taxon>Bacteria</taxon>
        <taxon>Bacillati</taxon>
        <taxon>Actinomycetota</taxon>
        <taxon>Actinomycetes</taxon>
        <taxon>Micromonosporales</taxon>
        <taxon>Micromonosporaceae</taxon>
        <taxon>Micromonospora</taxon>
    </lineage>
</organism>
<accession>A0A3A9ZH67</accession>
<evidence type="ECO:0000313" key="2">
    <source>
        <dbReference type="Proteomes" id="UP000281726"/>
    </source>
</evidence>
<reference evidence="1 2" key="1">
    <citation type="journal article" date="2004" name="Syst. Appl. Microbiol.">
        <title>Cryptoendolithic actinomycetes from antarctic sandstone rock samples: Micromonospora endolithica sp. nov. and two isolates related to Micromonospora coerulea Jensen 1932.</title>
        <authorList>
            <person name="Hirsch P."/>
            <person name="Mevs U."/>
            <person name="Kroppenstedt R.M."/>
            <person name="Schumann P."/>
            <person name="Stackebrandt E."/>
        </authorList>
    </citation>
    <scope>NUCLEOTIDE SEQUENCE [LARGE SCALE GENOMIC DNA]</scope>
    <source>
        <strain evidence="1 2">JCM 12677</strain>
    </source>
</reference>
<comment type="caution">
    <text evidence="1">The sequence shown here is derived from an EMBL/GenBank/DDBJ whole genome shotgun (WGS) entry which is preliminary data.</text>
</comment>
<dbReference type="InterPro" id="IPR011990">
    <property type="entry name" value="TPR-like_helical_dom_sf"/>
</dbReference>